<sequence length="85" mass="9688">MQSGNLGATHLRRSKRNIDPMAAYDALPKELRHWMAGAKLPWSAQSCLKIWRRAKSVSEAVERLARAEAKALEKEQQKFAKLRNS</sequence>
<proteinExistence type="predicted"/>
<name>A0A238JAW8_9RHOB</name>
<dbReference type="Pfam" id="PF20135">
    <property type="entry name" value="DUF6525"/>
    <property type="match status" value="1"/>
</dbReference>
<dbReference type="AlphaFoldDB" id="A0A238JAW8"/>
<evidence type="ECO:0000313" key="1">
    <source>
        <dbReference type="EMBL" id="SMX27749.1"/>
    </source>
</evidence>
<protein>
    <submittedName>
        <fullName evidence="1">Uncharacterized protein</fullName>
    </submittedName>
</protein>
<organism evidence="1 2">
    <name type="scientific">Pelagimonas phthalicica</name>
    <dbReference type="NCBI Taxonomy" id="1037362"/>
    <lineage>
        <taxon>Bacteria</taxon>
        <taxon>Pseudomonadati</taxon>
        <taxon>Pseudomonadota</taxon>
        <taxon>Alphaproteobacteria</taxon>
        <taxon>Rhodobacterales</taxon>
        <taxon>Roseobacteraceae</taxon>
        <taxon>Pelagimonas</taxon>
    </lineage>
</organism>
<keyword evidence="2" id="KW-1185">Reference proteome</keyword>
<reference evidence="2" key="1">
    <citation type="submission" date="2017-05" db="EMBL/GenBank/DDBJ databases">
        <authorList>
            <person name="Rodrigo-Torres L."/>
            <person name="Arahal R. D."/>
            <person name="Lucena T."/>
        </authorList>
    </citation>
    <scope>NUCLEOTIDE SEQUENCE [LARGE SCALE GENOMIC DNA]</scope>
    <source>
        <strain evidence="2">CECT 8649</strain>
    </source>
</reference>
<dbReference type="Proteomes" id="UP000225972">
    <property type="component" value="Unassembled WGS sequence"/>
</dbReference>
<accession>A0A238JAW8</accession>
<dbReference type="EMBL" id="FXXP01000001">
    <property type="protein sequence ID" value="SMX27749.1"/>
    <property type="molecule type" value="Genomic_DNA"/>
</dbReference>
<gene>
    <name evidence="1" type="ORF">TRP8649_01859</name>
</gene>
<evidence type="ECO:0000313" key="2">
    <source>
        <dbReference type="Proteomes" id="UP000225972"/>
    </source>
</evidence>
<dbReference type="InterPro" id="IPR045386">
    <property type="entry name" value="DUF6525"/>
</dbReference>
<dbReference type="RefSeq" id="WP_235871797.1">
    <property type="nucleotide sequence ID" value="NZ_FXXP01000001.1"/>
</dbReference>